<organism evidence="3 4">
    <name type="scientific">Entomortierella chlamydospora</name>
    <dbReference type="NCBI Taxonomy" id="101097"/>
    <lineage>
        <taxon>Eukaryota</taxon>
        <taxon>Fungi</taxon>
        <taxon>Fungi incertae sedis</taxon>
        <taxon>Mucoromycota</taxon>
        <taxon>Mortierellomycotina</taxon>
        <taxon>Mortierellomycetes</taxon>
        <taxon>Mortierellales</taxon>
        <taxon>Mortierellaceae</taxon>
        <taxon>Entomortierella</taxon>
    </lineage>
</organism>
<evidence type="ECO:0000313" key="3">
    <source>
        <dbReference type="EMBL" id="KAG0003217.1"/>
    </source>
</evidence>
<accession>A0A9P6MIW3</accession>
<feature type="domain" description="PhoD-like phosphatase" evidence="2">
    <location>
        <begin position="439"/>
        <end position="593"/>
    </location>
</feature>
<evidence type="ECO:0000313" key="4">
    <source>
        <dbReference type="Proteomes" id="UP000703661"/>
    </source>
</evidence>
<feature type="non-terminal residue" evidence="3">
    <location>
        <position position="1"/>
    </location>
</feature>
<dbReference type="Proteomes" id="UP000703661">
    <property type="component" value="Unassembled WGS sequence"/>
</dbReference>
<dbReference type="PANTHER" id="PTHR46689">
    <property type="entry name" value="MEMBRANE PROTEIN, PUTATIVE-RELATED"/>
    <property type="match status" value="1"/>
</dbReference>
<evidence type="ECO:0000259" key="2">
    <source>
        <dbReference type="Pfam" id="PF19050"/>
    </source>
</evidence>
<feature type="compositionally biased region" description="Basic and acidic residues" evidence="1">
    <location>
        <begin position="28"/>
        <end position="51"/>
    </location>
</feature>
<dbReference type="Pfam" id="PF19050">
    <property type="entry name" value="PhoD_2"/>
    <property type="match status" value="2"/>
</dbReference>
<protein>
    <recommendedName>
        <fullName evidence="2">PhoD-like phosphatase domain-containing protein</fullName>
    </recommendedName>
</protein>
<dbReference type="PANTHER" id="PTHR46689:SF1">
    <property type="entry name" value="PHOD-LIKE PHOSPHATASE DOMAIN-CONTAINING PROTEIN"/>
    <property type="match status" value="1"/>
</dbReference>
<feature type="domain" description="PhoD-like phosphatase" evidence="2">
    <location>
        <begin position="173"/>
        <end position="426"/>
    </location>
</feature>
<reference evidence="3" key="1">
    <citation type="journal article" date="2020" name="Fungal Divers.">
        <title>Resolving the Mortierellaceae phylogeny through synthesis of multi-gene phylogenetics and phylogenomics.</title>
        <authorList>
            <person name="Vandepol N."/>
            <person name="Liber J."/>
            <person name="Desiro A."/>
            <person name="Na H."/>
            <person name="Kennedy M."/>
            <person name="Barry K."/>
            <person name="Grigoriev I.V."/>
            <person name="Miller A.N."/>
            <person name="O'Donnell K."/>
            <person name="Stajich J.E."/>
            <person name="Bonito G."/>
        </authorList>
    </citation>
    <scope>NUCLEOTIDE SEQUENCE</scope>
    <source>
        <strain evidence="3">NRRL 2769</strain>
    </source>
</reference>
<dbReference type="InterPro" id="IPR018946">
    <property type="entry name" value="PhoD-like_MPP"/>
</dbReference>
<name>A0A9P6MIW3_9FUNG</name>
<dbReference type="GO" id="GO:0016020">
    <property type="term" value="C:membrane"/>
    <property type="evidence" value="ECO:0007669"/>
    <property type="project" value="TreeGrafter"/>
</dbReference>
<dbReference type="InterPro" id="IPR038607">
    <property type="entry name" value="PhoD-like_sf"/>
</dbReference>
<proteinExistence type="predicted"/>
<feature type="region of interest" description="Disordered" evidence="1">
    <location>
        <begin position="28"/>
        <end position="71"/>
    </location>
</feature>
<evidence type="ECO:0000256" key="1">
    <source>
        <dbReference type="SAM" id="MobiDB-lite"/>
    </source>
</evidence>
<gene>
    <name evidence="3" type="ORF">BGZ80_005832</name>
</gene>
<sequence>MTFHKDHPHLSAIGDFVSHVGHKISHAFDDDSEKEATSDQDKDNHLDPLLDDKEECDDSPVEPSRQDYESIRPSAQFKCGPILRYQDIQVDRRRWIGSVLIVTDKEGPPPRLVLRDPTKSRVGYSKPRHLDTWEGNHFYRYDIQLTLLGRREKRIEYWFETENGEHPQHPQKWNFYVPALDEGHNWAFYSCNGFTSDVDPEMIRVGPNPLWDDLLSAHDQKPFHTMVGGGDQIYNDDVLATPEMTEWLRMKSESRISAEFNNEKRYAVEKFYFEHYVQHFTTGTYSKALSLIPSVNSWDDHDIIDGYGSYPPKYQFCDVMQGIGASAARFYLLFQQHANANTTSHAGLQTSKSGKGWNCITHFGKRTMVVLPDTRSERSKQAILSDDTYELLETEINAKLLPTTKHLVVVLGTPLVYPALKHFEEALEKLGGKLSRGSMIGKIFGKSKAFENVLGQFGPELLDDLVDSWACTVHTDEKWRLVELLQGIAVRRGVRVTFVGGDVHVGGAGRLFGADSKDRSVDPYDMVQIISSAIVNGPPPGAVISALHVSSKTYKLNEYTFEEMTEIFHIDVDGCPLEKKKLLNRRNWCEVREQPTESQLTFTIRIENLNHIGAQKYPVVVKSLLPSPPRQ</sequence>
<dbReference type="EMBL" id="JAAAID010002872">
    <property type="protein sequence ID" value="KAG0003217.1"/>
    <property type="molecule type" value="Genomic_DNA"/>
</dbReference>
<dbReference type="AlphaFoldDB" id="A0A9P6MIW3"/>
<keyword evidence="4" id="KW-1185">Reference proteome</keyword>
<dbReference type="Gene3D" id="3.60.21.70">
    <property type="entry name" value="PhoD-like phosphatase"/>
    <property type="match status" value="1"/>
</dbReference>
<dbReference type="CDD" id="cd07389">
    <property type="entry name" value="MPP_PhoD"/>
    <property type="match status" value="1"/>
</dbReference>
<comment type="caution">
    <text evidence="3">The sequence shown here is derived from an EMBL/GenBank/DDBJ whole genome shotgun (WGS) entry which is preliminary data.</text>
</comment>
<dbReference type="InterPro" id="IPR043904">
    <property type="entry name" value="PhoD_2-like"/>
</dbReference>